<dbReference type="EMBL" id="BMAT01004554">
    <property type="protein sequence ID" value="GFR75725.1"/>
    <property type="molecule type" value="Genomic_DNA"/>
</dbReference>
<dbReference type="PANTHER" id="PTHR12471">
    <property type="entry name" value="VACUOLAR ATP SYNTHASE SUBUNIT S1"/>
    <property type="match status" value="1"/>
</dbReference>
<dbReference type="PANTHER" id="PTHR12471:SF7">
    <property type="entry name" value="V-TYPE PROTON ATPASE SUBUNIT S1"/>
    <property type="match status" value="1"/>
</dbReference>
<evidence type="ECO:0000256" key="6">
    <source>
        <dbReference type="SAM" id="Phobius"/>
    </source>
</evidence>
<evidence type="ECO:0000256" key="4">
    <source>
        <dbReference type="ARBA" id="ARBA00022989"/>
    </source>
</evidence>
<evidence type="ECO:0000313" key="10">
    <source>
        <dbReference type="Proteomes" id="UP000762676"/>
    </source>
</evidence>
<evidence type="ECO:0000313" key="9">
    <source>
        <dbReference type="EMBL" id="GFR75725.1"/>
    </source>
</evidence>
<feature type="transmembrane region" description="Helical" evidence="6">
    <location>
        <begin position="416"/>
        <end position="440"/>
    </location>
</feature>
<accession>A0AAV4FU03</accession>
<keyword evidence="5 6" id="KW-0472">Membrane</keyword>
<feature type="signal peptide" evidence="7">
    <location>
        <begin position="1"/>
        <end position="28"/>
    </location>
</feature>
<keyword evidence="10" id="KW-1185">Reference proteome</keyword>
<keyword evidence="4 6" id="KW-1133">Transmembrane helix</keyword>
<feature type="chain" id="PRO_5043450236" evidence="7">
    <location>
        <begin position="29"/>
        <end position="462"/>
    </location>
</feature>
<dbReference type="InterPro" id="IPR046756">
    <property type="entry name" value="VAS1/VOA1_TM"/>
</dbReference>
<dbReference type="AlphaFoldDB" id="A0AAV4FU03"/>
<sequence length="462" mass="51118">MHTSIQLRFCSSLAFLLCCSLVLHKASAQGVTPALFWSPEKPMSDLPEVNGVDPLSADLLEQQYLNPLLKHSAESAVVFLQDKLHVDDFTKFADVYSIDSDGGAFKNIKGFIEEHFSLELPQVEDPLKAVEKLKSSFAGVVHTAGSLEAVKKLNLQPKQKFLLIIELTPSTHVHDEEQAIASNDALVGAICNHLHKRSIKYTAMFTGKSASAGQWRNVDTYSGRHLLAEPVSKNGTGVFMNVSGMYFFLRDVQVYIKQKGVDNPTILNLTVTSSSADKSTVDNKTAMVQFDLSGTPDNGTEAYNVQILFNTTRKGDRWVIENILLTVEGAANAAASNGSLVESPLRTGDMDLVVPILYSYHCSRMKMYVDTIRHKELKDYEGTYVILNGLQMQPFNVQHDAFFNAQDCVGFFSRAIWMGIFSSLILLAILFFGVMMVLNLSTPDRFDDPKGKTIVIAQAEDN</sequence>
<organism evidence="9 10">
    <name type="scientific">Elysia marginata</name>
    <dbReference type="NCBI Taxonomy" id="1093978"/>
    <lineage>
        <taxon>Eukaryota</taxon>
        <taxon>Metazoa</taxon>
        <taxon>Spiralia</taxon>
        <taxon>Lophotrochozoa</taxon>
        <taxon>Mollusca</taxon>
        <taxon>Gastropoda</taxon>
        <taxon>Heterobranchia</taxon>
        <taxon>Euthyneura</taxon>
        <taxon>Panpulmonata</taxon>
        <taxon>Sacoglossa</taxon>
        <taxon>Placobranchoidea</taxon>
        <taxon>Plakobranchidae</taxon>
        <taxon>Elysia</taxon>
    </lineage>
</organism>
<feature type="domain" description="V-type proton ATPase subunit S1/VOA1 transmembrane" evidence="8">
    <location>
        <begin position="410"/>
        <end position="448"/>
    </location>
</feature>
<dbReference type="InterPro" id="IPR008388">
    <property type="entry name" value="Ac45_acc_su"/>
</dbReference>
<protein>
    <submittedName>
        <fullName evidence="9">V-type proton ATPase subunit S1</fullName>
    </submittedName>
</protein>
<keyword evidence="3 6" id="KW-0812">Transmembrane</keyword>
<dbReference type="Gene3D" id="2.40.160.110">
    <property type="match status" value="1"/>
</dbReference>
<dbReference type="GO" id="GO:0001671">
    <property type="term" value="F:ATPase activator activity"/>
    <property type="evidence" value="ECO:0007669"/>
    <property type="project" value="TreeGrafter"/>
</dbReference>
<dbReference type="GO" id="GO:0030641">
    <property type="term" value="P:regulation of cellular pH"/>
    <property type="evidence" value="ECO:0007669"/>
    <property type="project" value="TreeGrafter"/>
</dbReference>
<evidence type="ECO:0000256" key="7">
    <source>
        <dbReference type="SAM" id="SignalP"/>
    </source>
</evidence>
<dbReference type="Proteomes" id="UP000762676">
    <property type="component" value="Unassembled WGS sequence"/>
</dbReference>
<evidence type="ECO:0000259" key="8">
    <source>
        <dbReference type="Pfam" id="PF20520"/>
    </source>
</evidence>
<gene>
    <name evidence="9" type="ORF">ElyMa_002195600</name>
</gene>
<evidence type="ECO:0000256" key="3">
    <source>
        <dbReference type="ARBA" id="ARBA00022692"/>
    </source>
</evidence>
<name>A0AAV4FU03_9GAST</name>
<comment type="similarity">
    <text evidence="2">Belongs to the vacuolar ATPase subunit S1 family.</text>
</comment>
<comment type="subcellular location">
    <subcellularLocation>
        <location evidence="1">Membrane</location>
        <topology evidence="1">Single-pass membrane protein</topology>
    </subcellularLocation>
</comment>
<reference evidence="9 10" key="1">
    <citation type="journal article" date="2021" name="Elife">
        <title>Chloroplast acquisition without the gene transfer in kleptoplastic sea slugs, Plakobranchus ocellatus.</title>
        <authorList>
            <person name="Maeda T."/>
            <person name="Takahashi S."/>
            <person name="Yoshida T."/>
            <person name="Shimamura S."/>
            <person name="Takaki Y."/>
            <person name="Nagai Y."/>
            <person name="Toyoda A."/>
            <person name="Suzuki Y."/>
            <person name="Arimoto A."/>
            <person name="Ishii H."/>
            <person name="Satoh N."/>
            <person name="Nishiyama T."/>
            <person name="Hasebe M."/>
            <person name="Maruyama T."/>
            <person name="Minagawa J."/>
            <person name="Obokata J."/>
            <person name="Shigenobu S."/>
        </authorList>
    </citation>
    <scope>NUCLEOTIDE SEQUENCE [LARGE SCALE GENOMIC DNA]</scope>
</reference>
<dbReference type="Pfam" id="PF20520">
    <property type="entry name" value="Ac45-VOA1_TM"/>
    <property type="match status" value="1"/>
</dbReference>
<proteinExistence type="inferred from homology"/>
<evidence type="ECO:0000256" key="1">
    <source>
        <dbReference type="ARBA" id="ARBA00004167"/>
    </source>
</evidence>
<comment type="caution">
    <text evidence="9">The sequence shown here is derived from an EMBL/GenBank/DDBJ whole genome shotgun (WGS) entry which is preliminary data.</text>
</comment>
<dbReference type="GO" id="GO:0033176">
    <property type="term" value="C:proton-transporting V-type ATPase complex"/>
    <property type="evidence" value="ECO:0007669"/>
    <property type="project" value="TreeGrafter"/>
</dbReference>
<keyword evidence="7" id="KW-0732">Signal</keyword>
<evidence type="ECO:0000256" key="2">
    <source>
        <dbReference type="ARBA" id="ARBA00009037"/>
    </source>
</evidence>
<evidence type="ECO:0000256" key="5">
    <source>
        <dbReference type="ARBA" id="ARBA00023136"/>
    </source>
</evidence>